<keyword evidence="1" id="KW-0812">Transmembrane</keyword>
<keyword evidence="1" id="KW-0472">Membrane</keyword>
<keyword evidence="1" id="KW-1133">Transmembrane helix</keyword>
<feature type="transmembrane region" description="Helical" evidence="1">
    <location>
        <begin position="37"/>
        <end position="56"/>
    </location>
</feature>
<dbReference type="AlphaFoldDB" id="A0A653ABJ2"/>
<feature type="transmembrane region" description="Helical" evidence="1">
    <location>
        <begin position="199"/>
        <end position="220"/>
    </location>
</feature>
<sequence>MNTYKLNNYSKVCFIYGLLILGIISFFSPFLFLKLPYGVMSMIMIMIILWILYVTILPKYFTKSLMEVIIEDDKITLNWIKPYFWGKLKPSEEILLTEIKSCKPSYSNTFNSLIIRLKSGRKIRFDHYYLGGKDDFYEFIYHLGRVIDKYNKKKSTETPIYEEGTIFQSRKFLITLAIVLGIIVITSIILIIMKGIHNPAGFIFILSASGGLILLVKSIITGLKNKEN</sequence>
<gene>
    <name evidence="2" type="ORF">TRIP_D300160</name>
</gene>
<evidence type="ECO:0000313" key="2">
    <source>
        <dbReference type="EMBL" id="VBB45278.1"/>
    </source>
</evidence>
<evidence type="ECO:0000256" key="1">
    <source>
        <dbReference type="SAM" id="Phobius"/>
    </source>
</evidence>
<name>A0A653ABJ2_9BACT</name>
<proteinExistence type="predicted"/>
<protein>
    <submittedName>
        <fullName evidence="2">Uncharacterized protein</fullName>
    </submittedName>
</protein>
<feature type="transmembrane region" description="Helical" evidence="1">
    <location>
        <begin position="172"/>
        <end position="193"/>
    </location>
</feature>
<reference evidence="2" key="1">
    <citation type="submission" date="2018-07" db="EMBL/GenBank/DDBJ databases">
        <authorList>
            <consortium name="Genoscope - CEA"/>
            <person name="William W."/>
        </authorList>
    </citation>
    <scope>NUCLEOTIDE SEQUENCE</scope>
    <source>
        <strain evidence="2">IK1</strain>
    </source>
</reference>
<dbReference type="EMBL" id="UPXZ01000024">
    <property type="protein sequence ID" value="VBB45278.1"/>
    <property type="molecule type" value="Genomic_DNA"/>
</dbReference>
<feature type="transmembrane region" description="Helical" evidence="1">
    <location>
        <begin position="12"/>
        <end position="31"/>
    </location>
</feature>
<organism evidence="2">
    <name type="scientific">uncultured Paludibacter sp</name>
    <dbReference type="NCBI Taxonomy" id="497635"/>
    <lineage>
        <taxon>Bacteria</taxon>
        <taxon>Pseudomonadati</taxon>
        <taxon>Bacteroidota</taxon>
        <taxon>Bacteroidia</taxon>
        <taxon>Bacteroidales</taxon>
        <taxon>Paludibacteraceae</taxon>
        <taxon>Paludibacter</taxon>
        <taxon>environmental samples</taxon>
    </lineage>
</organism>
<accession>A0A653ABJ2</accession>